<organism evidence="2">
    <name type="scientific">Anopheles sinensis</name>
    <name type="common">Mosquito</name>
    <dbReference type="NCBI Taxonomy" id="74873"/>
    <lineage>
        <taxon>Eukaryota</taxon>
        <taxon>Metazoa</taxon>
        <taxon>Ecdysozoa</taxon>
        <taxon>Arthropoda</taxon>
        <taxon>Hexapoda</taxon>
        <taxon>Insecta</taxon>
        <taxon>Pterygota</taxon>
        <taxon>Neoptera</taxon>
        <taxon>Endopterygota</taxon>
        <taxon>Diptera</taxon>
        <taxon>Nematocera</taxon>
        <taxon>Culicoidea</taxon>
        <taxon>Culicidae</taxon>
        <taxon>Anophelinae</taxon>
        <taxon>Anopheles</taxon>
    </lineage>
</organism>
<evidence type="ECO:0000256" key="1">
    <source>
        <dbReference type="SAM" id="MobiDB-lite"/>
    </source>
</evidence>
<feature type="region of interest" description="Disordered" evidence="1">
    <location>
        <begin position="28"/>
        <end position="56"/>
    </location>
</feature>
<keyword evidence="4" id="KW-1185">Reference proteome</keyword>
<dbReference type="Proteomes" id="UP000030765">
    <property type="component" value="Unassembled WGS sequence"/>
</dbReference>
<evidence type="ECO:0000313" key="4">
    <source>
        <dbReference type="Proteomes" id="UP000030765"/>
    </source>
</evidence>
<sequence length="130" mass="13868">MVSLALAGDKLAGVGFVALGKWSLQASSSPPTHSRAGNHPHPGTGAIFPPSDDYQQPEGSWRVARLRCRLPRTTTTTTTTTVGWRWCSLAYGCESGRVNVAAILYSCVLTLRAPTVERDRLPASAASIET</sequence>
<reference evidence="2 4" key="1">
    <citation type="journal article" date="2014" name="BMC Genomics">
        <title>Genome sequence of Anopheles sinensis provides insight into genetics basis of mosquito competence for malaria parasites.</title>
        <authorList>
            <person name="Zhou D."/>
            <person name="Zhang D."/>
            <person name="Ding G."/>
            <person name="Shi L."/>
            <person name="Hou Q."/>
            <person name="Ye Y."/>
            <person name="Xu Y."/>
            <person name="Zhou H."/>
            <person name="Xiong C."/>
            <person name="Li S."/>
            <person name="Yu J."/>
            <person name="Hong S."/>
            <person name="Yu X."/>
            <person name="Zou P."/>
            <person name="Chen C."/>
            <person name="Chang X."/>
            <person name="Wang W."/>
            <person name="Lv Y."/>
            <person name="Sun Y."/>
            <person name="Ma L."/>
            <person name="Shen B."/>
            <person name="Zhu C."/>
        </authorList>
    </citation>
    <scope>NUCLEOTIDE SEQUENCE [LARGE SCALE GENOMIC DNA]</scope>
</reference>
<gene>
    <name evidence="2" type="ORF">ZHAS_00020467</name>
</gene>
<dbReference type="EMBL" id="ATLV01025084">
    <property type="status" value="NOT_ANNOTATED_CDS"/>
    <property type="molecule type" value="Genomic_DNA"/>
</dbReference>
<evidence type="ECO:0000313" key="2">
    <source>
        <dbReference type="EMBL" id="KFB52142.1"/>
    </source>
</evidence>
<proteinExistence type="predicted"/>
<dbReference type="EMBL" id="KE525369">
    <property type="protein sequence ID" value="KFB52142.1"/>
    <property type="molecule type" value="Genomic_DNA"/>
</dbReference>
<evidence type="ECO:0000313" key="3">
    <source>
        <dbReference type="EnsemblMetazoa" id="ASIC020467-PA"/>
    </source>
</evidence>
<accession>A0A084WPJ8</accession>
<name>A0A084WPJ8_ANOSI</name>
<protein>
    <submittedName>
        <fullName evidence="2 3">Uncharacterized protein</fullName>
    </submittedName>
</protein>
<dbReference type="EnsemblMetazoa" id="ASIC020467-RA">
    <property type="protein sequence ID" value="ASIC020467-PA"/>
    <property type="gene ID" value="ASIC020467"/>
</dbReference>
<dbReference type="AlphaFoldDB" id="A0A084WPJ8"/>
<dbReference type="VEuPathDB" id="VectorBase:ASIC020467"/>
<reference evidence="3" key="2">
    <citation type="submission" date="2020-05" db="UniProtKB">
        <authorList>
            <consortium name="EnsemblMetazoa"/>
        </authorList>
    </citation>
    <scope>IDENTIFICATION</scope>
</reference>